<evidence type="ECO:0000256" key="1">
    <source>
        <dbReference type="ARBA" id="ARBA00004651"/>
    </source>
</evidence>
<feature type="transmembrane region" description="Helical" evidence="7">
    <location>
        <begin position="32"/>
        <end position="52"/>
    </location>
</feature>
<proteinExistence type="predicted"/>
<dbReference type="RefSeq" id="WP_105529814.1">
    <property type="nucleotide sequence ID" value="NZ_PUGF01000001.1"/>
</dbReference>
<evidence type="ECO:0000256" key="4">
    <source>
        <dbReference type="ARBA" id="ARBA00022989"/>
    </source>
</evidence>
<dbReference type="SMART" id="SM00267">
    <property type="entry name" value="GGDEF"/>
    <property type="match status" value="1"/>
</dbReference>
<feature type="domain" description="EAL" evidence="10">
    <location>
        <begin position="755"/>
        <end position="1009"/>
    </location>
</feature>
<dbReference type="FunFam" id="3.30.70.270:FF:000001">
    <property type="entry name" value="Diguanylate cyclase domain protein"/>
    <property type="match status" value="1"/>
</dbReference>
<dbReference type="PROSITE" id="PS50113">
    <property type="entry name" value="PAC"/>
    <property type="match status" value="1"/>
</dbReference>
<reference evidence="12 13" key="1">
    <citation type="submission" date="2018-02" db="EMBL/GenBank/DDBJ databases">
        <title>Solimicrobium silvestre gen. nov., sp. nov., isolated from alpine forest soil.</title>
        <authorList>
            <person name="Margesin R."/>
            <person name="Albuquerque L."/>
            <person name="Zhang D.-C."/>
            <person name="Froufe H.J.C."/>
            <person name="Severino R."/>
            <person name="Roxo I."/>
            <person name="Egas C."/>
            <person name="Da Costa M.S."/>
        </authorList>
    </citation>
    <scope>NUCLEOTIDE SEQUENCE [LARGE SCALE GENOMIC DNA]</scope>
    <source>
        <strain evidence="12 13">S20-91</strain>
    </source>
</reference>
<comment type="caution">
    <text evidence="12">The sequence shown here is derived from an EMBL/GenBank/DDBJ whole genome shotgun (WGS) entry which is preliminary data.</text>
</comment>
<dbReference type="InterPro" id="IPR001633">
    <property type="entry name" value="EAL_dom"/>
</dbReference>
<dbReference type="SUPFAM" id="SSF55785">
    <property type="entry name" value="PYP-like sensor domain (PAS domain)"/>
    <property type="match status" value="2"/>
</dbReference>
<keyword evidence="3 7" id="KW-0812">Transmembrane</keyword>
<feature type="transmembrane region" description="Helical" evidence="7">
    <location>
        <begin position="111"/>
        <end position="131"/>
    </location>
</feature>
<dbReference type="Proteomes" id="UP000237839">
    <property type="component" value="Unassembled WGS sequence"/>
</dbReference>
<dbReference type="GO" id="GO:0071111">
    <property type="term" value="F:cyclic-guanylate-specific phosphodiesterase activity"/>
    <property type="evidence" value="ECO:0007669"/>
    <property type="project" value="UniProtKB-EC"/>
</dbReference>
<dbReference type="SUPFAM" id="SSF141868">
    <property type="entry name" value="EAL domain-like"/>
    <property type="match status" value="1"/>
</dbReference>
<evidence type="ECO:0000313" key="12">
    <source>
        <dbReference type="EMBL" id="PRC94901.1"/>
    </source>
</evidence>
<dbReference type="InterPro" id="IPR000700">
    <property type="entry name" value="PAS-assoc_C"/>
</dbReference>
<feature type="transmembrane region" description="Helical" evidence="7">
    <location>
        <begin position="260"/>
        <end position="283"/>
    </location>
</feature>
<evidence type="ECO:0000256" key="2">
    <source>
        <dbReference type="ARBA" id="ARBA00022475"/>
    </source>
</evidence>
<dbReference type="CDD" id="cd01948">
    <property type="entry name" value="EAL"/>
    <property type="match status" value="1"/>
</dbReference>
<feature type="transmembrane region" description="Helical" evidence="7">
    <location>
        <begin position="82"/>
        <end position="99"/>
    </location>
</feature>
<evidence type="ECO:0000259" key="11">
    <source>
        <dbReference type="PROSITE" id="PS50887"/>
    </source>
</evidence>
<sequence length="1009" mass="112675">MLRERTMLLKIIFLSLVYFMAGWLGLQIPYAGTHITLVWLPTGIAVASLLLWGRSVWPGIFLGAVLVNFSIGSTWLLASGIAVGNTLAPLLTVALLRRSEFHAVFDRKKDVGTFILAACLGMLVSASSGVLQLNLGGLLPVHAMGSAWLSWWMGDVIGVLLAAPVLLTLNQHNINRLAQERKELLLWFFIALPIGWLTFIHNFQGIGQTLPLAFLTLPLFAWAALRFGVTGSGLAVLGFSILAAWGTATQHGNFFLPDAHVSLFLLWSYMTSAALTGLLITALQAERIVVEDTLLKNEKQLNELTQSRQAILDGTNFSVISTDPFGVIQIFNQSAERMLGYLSEEMVGKKSPTIFHDHDEMLKRASELTIELGIYVEPNFDAFVAKARILRVPDEHEWTYIRKDGFRFPVLLSVTALVNKLDEVIGYLGVGIDRSEYHQQRNRIRDSDELFRVLYESSSEAHMLTTRDKGFIGANSAAIKLFGCHDLEQFLKLSPATTSPEFQHDGRRSDEKAQEMMSLSLDGGSHTFEWLHQRVDGTIFFAEVLLTRINIGGENILHATVRDITLRKAADEEISKLAFYDALTGLPNRRLLMDRLKQAMANSKRSGREGALMFIDLDHFKNLNDTLGHDIGDVLLQQVAKRLSLCVREIDTVARLGGDEFVVMLNNLSENFNKAAEQVEKIGGKILSTLNQPYLLNGHSHRNTSSIGVTLFSNCKGIISELLKQADLAMYQAKASGRNNFQFFDSKIQDVVNAHVALEIELRHGLSSDEFVLHFQPQVDRENRVIGVEVLIRWQHATRGLILPAEFIPLAENIGLIIPLGLWALETACAQLAVWEKQPERSHLTIAVNVSTIQFCAVNFVEQVIAVIDRTGADPHKLKLEITESILLDNVENIIKKMLTLQSYGISFALDDFGTGYSSLSYLKRLPVSQLKIDRSFVRDVLTDPNDAIFARTIITLGQCLGLVVMAEGVETEEQRQFLFEHDCNAFQGYFFSRPLPLIDFEQFLDQNN</sequence>
<dbReference type="CDD" id="cd00130">
    <property type="entry name" value="PAS"/>
    <property type="match status" value="1"/>
</dbReference>
<dbReference type="GO" id="GO:0005886">
    <property type="term" value="C:plasma membrane"/>
    <property type="evidence" value="ECO:0007669"/>
    <property type="project" value="UniProtKB-SubCell"/>
</dbReference>
<dbReference type="NCBIfam" id="TIGR00229">
    <property type="entry name" value="sensory_box"/>
    <property type="match status" value="2"/>
</dbReference>
<keyword evidence="13" id="KW-1185">Reference proteome</keyword>
<feature type="domain" description="PAC" evidence="9">
    <location>
        <begin position="394"/>
        <end position="446"/>
    </location>
</feature>
<evidence type="ECO:0000259" key="8">
    <source>
        <dbReference type="PROSITE" id="PS50112"/>
    </source>
</evidence>
<dbReference type="FunFam" id="3.20.20.450:FF:000001">
    <property type="entry name" value="Cyclic di-GMP phosphodiesterase yahA"/>
    <property type="match status" value="1"/>
</dbReference>
<dbReference type="SMART" id="SM00086">
    <property type="entry name" value="PAC"/>
    <property type="match status" value="2"/>
</dbReference>
<dbReference type="GO" id="GO:0071732">
    <property type="term" value="P:cellular response to nitric oxide"/>
    <property type="evidence" value="ECO:0007669"/>
    <property type="project" value="UniProtKB-ARBA"/>
</dbReference>
<dbReference type="InterPro" id="IPR035965">
    <property type="entry name" value="PAS-like_dom_sf"/>
</dbReference>
<dbReference type="Pfam" id="PF00990">
    <property type="entry name" value="GGDEF"/>
    <property type="match status" value="1"/>
</dbReference>
<dbReference type="PROSITE" id="PS50883">
    <property type="entry name" value="EAL"/>
    <property type="match status" value="1"/>
</dbReference>
<dbReference type="Pfam" id="PF00563">
    <property type="entry name" value="EAL"/>
    <property type="match status" value="1"/>
</dbReference>
<keyword evidence="4 7" id="KW-1133">Transmembrane helix</keyword>
<gene>
    <name evidence="12" type="ORF">S2091_0096</name>
</gene>
<dbReference type="SMART" id="SM00052">
    <property type="entry name" value="EAL"/>
    <property type="match status" value="1"/>
</dbReference>
<dbReference type="Pfam" id="PF05231">
    <property type="entry name" value="MASE1"/>
    <property type="match status" value="1"/>
</dbReference>
<dbReference type="InterPro" id="IPR001610">
    <property type="entry name" value="PAC"/>
</dbReference>
<dbReference type="PROSITE" id="PS50112">
    <property type="entry name" value="PAS"/>
    <property type="match status" value="1"/>
</dbReference>
<feature type="transmembrane region" description="Helical" evidence="7">
    <location>
        <begin position="151"/>
        <end position="172"/>
    </location>
</feature>
<evidence type="ECO:0000256" key="3">
    <source>
        <dbReference type="ARBA" id="ARBA00022692"/>
    </source>
</evidence>
<dbReference type="InterPro" id="IPR029787">
    <property type="entry name" value="Nucleotide_cyclase"/>
</dbReference>
<evidence type="ECO:0000313" key="13">
    <source>
        <dbReference type="Proteomes" id="UP000237839"/>
    </source>
</evidence>
<dbReference type="CDD" id="cd01949">
    <property type="entry name" value="GGDEF"/>
    <property type="match status" value="1"/>
</dbReference>
<feature type="transmembrane region" description="Helical" evidence="7">
    <location>
        <begin position="184"/>
        <end position="203"/>
    </location>
</feature>
<feature type="domain" description="GGDEF" evidence="11">
    <location>
        <begin position="608"/>
        <end position="746"/>
    </location>
</feature>
<dbReference type="InterPro" id="IPR000014">
    <property type="entry name" value="PAS"/>
</dbReference>
<evidence type="ECO:0000256" key="6">
    <source>
        <dbReference type="ARBA" id="ARBA00051114"/>
    </source>
</evidence>
<protein>
    <submittedName>
        <fullName evidence="12">GGDEF: diguanylate cyclase (GGDEF) domain</fullName>
    </submittedName>
</protein>
<organism evidence="12 13">
    <name type="scientific">Solimicrobium silvestre</name>
    <dbReference type="NCBI Taxonomy" id="2099400"/>
    <lineage>
        <taxon>Bacteria</taxon>
        <taxon>Pseudomonadati</taxon>
        <taxon>Pseudomonadota</taxon>
        <taxon>Betaproteobacteria</taxon>
        <taxon>Burkholderiales</taxon>
        <taxon>Oxalobacteraceae</taxon>
        <taxon>Solimicrobium</taxon>
    </lineage>
</organism>
<dbReference type="PANTHER" id="PTHR44757:SF2">
    <property type="entry name" value="BIOFILM ARCHITECTURE MAINTENANCE PROTEIN MBAA"/>
    <property type="match status" value="1"/>
</dbReference>
<dbReference type="Gene3D" id="3.20.20.450">
    <property type="entry name" value="EAL domain"/>
    <property type="match status" value="1"/>
</dbReference>
<dbReference type="SUPFAM" id="SSF55073">
    <property type="entry name" value="Nucleotide cyclase"/>
    <property type="match status" value="1"/>
</dbReference>
<dbReference type="InterPro" id="IPR007895">
    <property type="entry name" value="MASE1"/>
</dbReference>
<comment type="subcellular location">
    <subcellularLocation>
        <location evidence="1">Cell membrane</location>
        <topology evidence="1">Multi-pass membrane protein</topology>
    </subcellularLocation>
</comment>
<dbReference type="InterPro" id="IPR000160">
    <property type="entry name" value="GGDEF_dom"/>
</dbReference>
<dbReference type="EMBL" id="PUGF01000001">
    <property type="protein sequence ID" value="PRC94901.1"/>
    <property type="molecule type" value="Genomic_DNA"/>
</dbReference>
<accession>A0A2S9H4N4</accession>
<dbReference type="AlphaFoldDB" id="A0A2S9H4N4"/>
<keyword evidence="5 7" id="KW-0472">Membrane</keyword>
<feature type="transmembrane region" description="Helical" evidence="7">
    <location>
        <begin position="59"/>
        <end position="76"/>
    </location>
</feature>
<keyword evidence="2" id="KW-1003">Cell membrane</keyword>
<evidence type="ECO:0000256" key="5">
    <source>
        <dbReference type="ARBA" id="ARBA00023136"/>
    </source>
</evidence>
<dbReference type="PANTHER" id="PTHR44757">
    <property type="entry name" value="DIGUANYLATE CYCLASE DGCP"/>
    <property type="match status" value="1"/>
</dbReference>
<evidence type="ECO:0000256" key="7">
    <source>
        <dbReference type="SAM" id="Phobius"/>
    </source>
</evidence>
<dbReference type="InterPro" id="IPR043128">
    <property type="entry name" value="Rev_trsase/Diguanyl_cyclase"/>
</dbReference>
<name>A0A2S9H4N4_9BURK</name>
<feature type="domain" description="PAS" evidence="8">
    <location>
        <begin position="304"/>
        <end position="373"/>
    </location>
</feature>
<dbReference type="PROSITE" id="PS50887">
    <property type="entry name" value="GGDEF"/>
    <property type="match status" value="1"/>
</dbReference>
<dbReference type="InterPro" id="IPR052155">
    <property type="entry name" value="Biofilm_reg_signaling"/>
</dbReference>
<dbReference type="OrthoDB" id="9813903at2"/>
<dbReference type="Pfam" id="PF13426">
    <property type="entry name" value="PAS_9"/>
    <property type="match status" value="2"/>
</dbReference>
<feature type="transmembrane region" description="Helical" evidence="7">
    <location>
        <begin position="7"/>
        <end position="26"/>
    </location>
</feature>
<evidence type="ECO:0000259" key="10">
    <source>
        <dbReference type="PROSITE" id="PS50883"/>
    </source>
</evidence>
<comment type="catalytic activity">
    <reaction evidence="6">
        <text>3',3'-c-di-GMP + H2O = 5'-phosphoguanylyl(3'-&gt;5')guanosine + H(+)</text>
        <dbReference type="Rhea" id="RHEA:24902"/>
        <dbReference type="ChEBI" id="CHEBI:15377"/>
        <dbReference type="ChEBI" id="CHEBI:15378"/>
        <dbReference type="ChEBI" id="CHEBI:58754"/>
        <dbReference type="ChEBI" id="CHEBI:58805"/>
        <dbReference type="EC" id="3.1.4.52"/>
    </reaction>
    <physiologicalReaction direction="left-to-right" evidence="6">
        <dbReference type="Rhea" id="RHEA:24903"/>
    </physiologicalReaction>
</comment>
<dbReference type="NCBIfam" id="TIGR00254">
    <property type="entry name" value="GGDEF"/>
    <property type="match status" value="1"/>
</dbReference>
<dbReference type="SMART" id="SM00091">
    <property type="entry name" value="PAS"/>
    <property type="match status" value="2"/>
</dbReference>
<feature type="transmembrane region" description="Helical" evidence="7">
    <location>
        <begin position="223"/>
        <end position="248"/>
    </location>
</feature>
<dbReference type="InterPro" id="IPR035919">
    <property type="entry name" value="EAL_sf"/>
</dbReference>
<dbReference type="Gene3D" id="3.30.70.270">
    <property type="match status" value="1"/>
</dbReference>
<dbReference type="Gene3D" id="3.30.450.20">
    <property type="entry name" value="PAS domain"/>
    <property type="match status" value="2"/>
</dbReference>
<evidence type="ECO:0000259" key="9">
    <source>
        <dbReference type="PROSITE" id="PS50113"/>
    </source>
</evidence>